<dbReference type="SMART" id="SM00342">
    <property type="entry name" value="HTH_ARAC"/>
    <property type="match status" value="1"/>
</dbReference>
<dbReference type="Gene3D" id="1.10.10.60">
    <property type="entry name" value="Homeodomain-like"/>
    <property type="match status" value="1"/>
</dbReference>
<dbReference type="PROSITE" id="PS01124">
    <property type="entry name" value="HTH_ARAC_FAMILY_2"/>
    <property type="match status" value="1"/>
</dbReference>
<accession>A0A1H9WZC0</accession>
<dbReference type="Proteomes" id="UP000199051">
    <property type="component" value="Unassembled WGS sequence"/>
</dbReference>
<evidence type="ECO:0000313" key="6">
    <source>
        <dbReference type="Proteomes" id="UP000199051"/>
    </source>
</evidence>
<dbReference type="PANTHER" id="PTHR46796:SF6">
    <property type="entry name" value="ARAC SUBFAMILY"/>
    <property type="match status" value="1"/>
</dbReference>
<dbReference type="InterPro" id="IPR009057">
    <property type="entry name" value="Homeodomain-like_sf"/>
</dbReference>
<keyword evidence="3" id="KW-0804">Transcription</keyword>
<name>A0A1H9WZC0_9PSEU</name>
<evidence type="ECO:0000313" key="5">
    <source>
        <dbReference type="EMBL" id="SES39007.1"/>
    </source>
</evidence>
<dbReference type="GO" id="GO:0003700">
    <property type="term" value="F:DNA-binding transcription factor activity"/>
    <property type="evidence" value="ECO:0007669"/>
    <property type="project" value="InterPro"/>
</dbReference>
<dbReference type="AlphaFoldDB" id="A0A1H9WZC0"/>
<protein>
    <submittedName>
        <fullName evidence="5">AraC-type DNA-binding protein</fullName>
    </submittedName>
</protein>
<feature type="domain" description="HTH araC/xylS-type" evidence="4">
    <location>
        <begin position="213"/>
        <end position="314"/>
    </location>
</feature>
<evidence type="ECO:0000256" key="1">
    <source>
        <dbReference type="ARBA" id="ARBA00023015"/>
    </source>
</evidence>
<dbReference type="Pfam" id="PF14525">
    <property type="entry name" value="AraC_binding_2"/>
    <property type="match status" value="1"/>
</dbReference>
<dbReference type="InterPro" id="IPR050204">
    <property type="entry name" value="AraC_XylS_family_regulators"/>
</dbReference>
<dbReference type="EMBL" id="FOGI01000012">
    <property type="protein sequence ID" value="SES39007.1"/>
    <property type="molecule type" value="Genomic_DNA"/>
</dbReference>
<keyword evidence="1" id="KW-0805">Transcription regulation</keyword>
<dbReference type="InterPro" id="IPR035418">
    <property type="entry name" value="AraC-bd_2"/>
</dbReference>
<keyword evidence="2 5" id="KW-0238">DNA-binding</keyword>
<dbReference type="RefSeq" id="WP_092783879.1">
    <property type="nucleotide sequence ID" value="NZ_FOGI01000012.1"/>
</dbReference>
<proteinExistence type="predicted"/>
<organism evidence="5 6">
    <name type="scientific">Actinokineospora terrae</name>
    <dbReference type="NCBI Taxonomy" id="155974"/>
    <lineage>
        <taxon>Bacteria</taxon>
        <taxon>Bacillati</taxon>
        <taxon>Actinomycetota</taxon>
        <taxon>Actinomycetes</taxon>
        <taxon>Pseudonocardiales</taxon>
        <taxon>Pseudonocardiaceae</taxon>
        <taxon>Actinokineospora</taxon>
    </lineage>
</organism>
<evidence type="ECO:0000256" key="3">
    <source>
        <dbReference type="ARBA" id="ARBA00023163"/>
    </source>
</evidence>
<sequence>MTYSVTTAGAPAAQQFDLWESAVSQTFVPLEAAPGERAAFRGRLRGQNLGSVAVYEATADAHTVRRTQRAIARANPEMYKLGLQLHGTARLSQDGRQAALDPGDFAIYDTTRPYTLAFDDVSSTLVLMFPRDMLCLPSGHVEQLTATRFSGGSGVSGIVSSILVQLARNLDDPQVYGSVRLARNVVDLLGTALADRVDYSNVPAESTRGALLVKIKSYVETHLNDPALSPTEIAAAHHISTRYLHKLFSDAGVTVSGWIRQRRLERCGQDLADPAKQQLAIGTIGARWGLVDASYLSRAFKTEYGLSPSEYRQRSATHRAD</sequence>
<evidence type="ECO:0000259" key="4">
    <source>
        <dbReference type="PROSITE" id="PS01124"/>
    </source>
</evidence>
<dbReference type="SUPFAM" id="SSF46689">
    <property type="entry name" value="Homeodomain-like"/>
    <property type="match status" value="1"/>
</dbReference>
<dbReference type="PANTHER" id="PTHR46796">
    <property type="entry name" value="HTH-TYPE TRANSCRIPTIONAL ACTIVATOR RHAS-RELATED"/>
    <property type="match status" value="1"/>
</dbReference>
<gene>
    <name evidence="5" type="ORF">SAMN04487818_11213</name>
</gene>
<keyword evidence="6" id="KW-1185">Reference proteome</keyword>
<dbReference type="STRING" id="155974.SAMN04487818_11213"/>
<reference evidence="6" key="1">
    <citation type="submission" date="2016-10" db="EMBL/GenBank/DDBJ databases">
        <authorList>
            <person name="Varghese N."/>
            <person name="Submissions S."/>
        </authorList>
    </citation>
    <scope>NUCLEOTIDE SEQUENCE [LARGE SCALE GENOMIC DNA]</scope>
    <source>
        <strain evidence="6">DSM 44260</strain>
    </source>
</reference>
<dbReference type="GO" id="GO:0043565">
    <property type="term" value="F:sequence-specific DNA binding"/>
    <property type="evidence" value="ECO:0007669"/>
    <property type="project" value="InterPro"/>
</dbReference>
<dbReference type="Pfam" id="PF12833">
    <property type="entry name" value="HTH_18"/>
    <property type="match status" value="1"/>
</dbReference>
<evidence type="ECO:0000256" key="2">
    <source>
        <dbReference type="ARBA" id="ARBA00023125"/>
    </source>
</evidence>
<dbReference type="InterPro" id="IPR018060">
    <property type="entry name" value="HTH_AraC"/>
</dbReference>